<dbReference type="PANTHER" id="PTHR22952:SF385">
    <property type="entry name" value="ABSCISIC ACID-INSENSITIVE 5-LIKE PROTEIN 2"/>
    <property type="match status" value="1"/>
</dbReference>
<protein>
    <submittedName>
        <fullName evidence="6">Abscisic acid-insensitive 5-like protein 2</fullName>
    </submittedName>
</protein>
<proteinExistence type="predicted"/>
<evidence type="ECO:0000313" key="6">
    <source>
        <dbReference type="EMBL" id="RVX06640.1"/>
    </source>
</evidence>
<dbReference type="Proteomes" id="UP000288805">
    <property type="component" value="Unassembled WGS sequence"/>
</dbReference>
<reference evidence="6 7" key="1">
    <citation type="journal article" date="2018" name="PLoS Genet.">
        <title>Population sequencing reveals clonal diversity and ancestral inbreeding in the grapevine cultivar Chardonnay.</title>
        <authorList>
            <person name="Roach M.J."/>
            <person name="Johnson D.L."/>
            <person name="Bohlmann J."/>
            <person name="van Vuuren H.J."/>
            <person name="Jones S.J."/>
            <person name="Pretorius I.S."/>
            <person name="Schmidt S.A."/>
            <person name="Borneman A.R."/>
        </authorList>
    </citation>
    <scope>NUCLEOTIDE SEQUENCE [LARGE SCALE GENOMIC DNA]</scope>
    <source>
        <strain evidence="7">cv. Chardonnay</strain>
        <tissue evidence="6">Leaf</tissue>
    </source>
</reference>
<name>A0A438JCH3_VITVI</name>
<dbReference type="PROSITE" id="PS00036">
    <property type="entry name" value="BZIP_BASIC"/>
    <property type="match status" value="1"/>
</dbReference>
<feature type="coiled-coil region" evidence="4">
    <location>
        <begin position="219"/>
        <end position="253"/>
    </location>
</feature>
<comment type="subcellular location">
    <subcellularLocation>
        <location evidence="1">Nucleus</location>
    </subcellularLocation>
</comment>
<dbReference type="GO" id="GO:0003700">
    <property type="term" value="F:DNA-binding transcription factor activity"/>
    <property type="evidence" value="ECO:0007669"/>
    <property type="project" value="InterPro"/>
</dbReference>
<dbReference type="SUPFAM" id="SSF57959">
    <property type="entry name" value="Leucine zipper domain"/>
    <property type="match status" value="1"/>
</dbReference>
<evidence type="ECO:0000259" key="5">
    <source>
        <dbReference type="PROSITE" id="PS50217"/>
    </source>
</evidence>
<evidence type="ECO:0000256" key="4">
    <source>
        <dbReference type="SAM" id="Coils"/>
    </source>
</evidence>
<dbReference type="GO" id="GO:0003677">
    <property type="term" value="F:DNA binding"/>
    <property type="evidence" value="ECO:0007669"/>
    <property type="project" value="UniProtKB-KW"/>
</dbReference>
<organism evidence="6 7">
    <name type="scientific">Vitis vinifera</name>
    <name type="common">Grape</name>
    <dbReference type="NCBI Taxonomy" id="29760"/>
    <lineage>
        <taxon>Eukaryota</taxon>
        <taxon>Viridiplantae</taxon>
        <taxon>Streptophyta</taxon>
        <taxon>Embryophyta</taxon>
        <taxon>Tracheophyta</taxon>
        <taxon>Spermatophyta</taxon>
        <taxon>Magnoliopsida</taxon>
        <taxon>eudicotyledons</taxon>
        <taxon>Gunneridae</taxon>
        <taxon>Pentapetalae</taxon>
        <taxon>rosids</taxon>
        <taxon>Vitales</taxon>
        <taxon>Vitaceae</taxon>
        <taxon>Viteae</taxon>
        <taxon>Vitis</taxon>
    </lineage>
</organism>
<dbReference type="Pfam" id="PF00170">
    <property type="entry name" value="bZIP_1"/>
    <property type="match status" value="1"/>
</dbReference>
<evidence type="ECO:0000256" key="2">
    <source>
        <dbReference type="ARBA" id="ARBA00023125"/>
    </source>
</evidence>
<comment type="caution">
    <text evidence="6">The sequence shown here is derived from an EMBL/GenBank/DDBJ whole genome shotgun (WGS) entry which is preliminary data.</text>
</comment>
<feature type="domain" description="BZIP" evidence="5">
    <location>
        <begin position="194"/>
        <end position="246"/>
    </location>
</feature>
<evidence type="ECO:0000256" key="3">
    <source>
        <dbReference type="ARBA" id="ARBA00023242"/>
    </source>
</evidence>
<keyword evidence="3" id="KW-0539">Nucleus</keyword>
<dbReference type="EMBL" id="QGNW01000050">
    <property type="protein sequence ID" value="RVX06640.1"/>
    <property type="molecule type" value="Genomic_DNA"/>
</dbReference>
<dbReference type="PANTHER" id="PTHR22952">
    <property type="entry name" value="CAMP-RESPONSE ELEMENT BINDING PROTEIN-RELATED"/>
    <property type="match status" value="1"/>
</dbReference>
<dbReference type="GO" id="GO:0045893">
    <property type="term" value="P:positive regulation of DNA-templated transcription"/>
    <property type="evidence" value="ECO:0007669"/>
    <property type="project" value="InterPro"/>
</dbReference>
<dbReference type="CDD" id="cd14707">
    <property type="entry name" value="bZIP_plant_BZIP46"/>
    <property type="match status" value="1"/>
</dbReference>
<dbReference type="PROSITE" id="PS50217">
    <property type="entry name" value="BZIP"/>
    <property type="match status" value="1"/>
</dbReference>
<keyword evidence="4" id="KW-0175">Coiled coil</keyword>
<accession>A0A438JCH3</accession>
<keyword evidence="2" id="KW-0238">DNA-binding</keyword>
<sequence>MGIQTMGSQGGGGAAAVVLVMLGDLGKPLTSMNLDELLKNVWTVEANNSVGMDAEGAGLSNQSALQREPSLSLTGALSKKTVDEAGVVAEPSDKKIAGTVIGVDPNVGPQFPQQGQWMQYPQPQFPHPQQNMIGVYMPGQPMPQPLPMGPSSVMDVTYPDNQVALSSPLMGALSDTQAPGRKRVSQEDMIEKTVERRQKRMIKNRESAARSRARKQLRVDDEQAYTNELENKVSRLEEENERLRKRKIVAVNVQSSGYWFLNYYCQL</sequence>
<dbReference type="GO" id="GO:0005634">
    <property type="term" value="C:nucleus"/>
    <property type="evidence" value="ECO:0007669"/>
    <property type="project" value="UniProtKB-SubCell"/>
</dbReference>
<dbReference type="SMART" id="SM00338">
    <property type="entry name" value="BRLZ"/>
    <property type="match status" value="1"/>
</dbReference>
<dbReference type="AlphaFoldDB" id="A0A438JCH3"/>
<evidence type="ECO:0000313" key="7">
    <source>
        <dbReference type="Proteomes" id="UP000288805"/>
    </source>
</evidence>
<gene>
    <name evidence="6" type="primary">DPBF3_0</name>
    <name evidence="6" type="ORF">CK203_029576</name>
</gene>
<dbReference type="InterPro" id="IPR046347">
    <property type="entry name" value="bZIP_sf"/>
</dbReference>
<dbReference type="InterPro" id="IPR043452">
    <property type="entry name" value="BZIP46-like"/>
</dbReference>
<dbReference type="InterPro" id="IPR004827">
    <property type="entry name" value="bZIP"/>
</dbReference>
<dbReference type="Gene3D" id="1.20.5.170">
    <property type="match status" value="1"/>
</dbReference>
<evidence type="ECO:0000256" key="1">
    <source>
        <dbReference type="ARBA" id="ARBA00004123"/>
    </source>
</evidence>